<evidence type="ECO:0000313" key="3">
    <source>
        <dbReference type="EMBL" id="WMV42302.1"/>
    </source>
</evidence>
<accession>A0AAF0ZKI7</accession>
<dbReference type="Pfam" id="PF03732">
    <property type="entry name" value="Retrotrans_gag"/>
    <property type="match status" value="1"/>
</dbReference>
<gene>
    <name evidence="3" type="ORF">MTR67_035687</name>
</gene>
<evidence type="ECO:0000256" key="1">
    <source>
        <dbReference type="SAM" id="MobiDB-lite"/>
    </source>
</evidence>
<keyword evidence="4" id="KW-1185">Reference proteome</keyword>
<evidence type="ECO:0000313" key="4">
    <source>
        <dbReference type="Proteomes" id="UP001234989"/>
    </source>
</evidence>
<dbReference type="AlphaFoldDB" id="A0AAF0ZKI7"/>
<reference evidence="3" key="1">
    <citation type="submission" date="2023-08" db="EMBL/GenBank/DDBJ databases">
        <title>A de novo genome assembly of Solanum verrucosum Schlechtendal, a Mexican diploid species geographically isolated from the other diploid A-genome species in potato relatives.</title>
        <authorList>
            <person name="Hosaka K."/>
        </authorList>
    </citation>
    <scope>NUCLEOTIDE SEQUENCE</scope>
    <source>
        <tissue evidence="3">Young leaves</tissue>
    </source>
</reference>
<feature type="domain" description="Retrotransposon gag" evidence="2">
    <location>
        <begin position="68"/>
        <end position="133"/>
    </location>
</feature>
<evidence type="ECO:0000259" key="2">
    <source>
        <dbReference type="Pfam" id="PF03732"/>
    </source>
</evidence>
<feature type="compositionally biased region" description="Polar residues" evidence="1">
    <location>
        <begin position="140"/>
        <end position="152"/>
    </location>
</feature>
<organism evidence="3 4">
    <name type="scientific">Solanum verrucosum</name>
    <dbReference type="NCBI Taxonomy" id="315347"/>
    <lineage>
        <taxon>Eukaryota</taxon>
        <taxon>Viridiplantae</taxon>
        <taxon>Streptophyta</taxon>
        <taxon>Embryophyta</taxon>
        <taxon>Tracheophyta</taxon>
        <taxon>Spermatophyta</taxon>
        <taxon>Magnoliopsida</taxon>
        <taxon>eudicotyledons</taxon>
        <taxon>Gunneridae</taxon>
        <taxon>Pentapetalae</taxon>
        <taxon>asterids</taxon>
        <taxon>lamiids</taxon>
        <taxon>Solanales</taxon>
        <taxon>Solanaceae</taxon>
        <taxon>Solanoideae</taxon>
        <taxon>Solaneae</taxon>
        <taxon>Solanum</taxon>
    </lineage>
</organism>
<proteinExistence type="predicted"/>
<dbReference type="Proteomes" id="UP001234989">
    <property type="component" value="Chromosome 8"/>
</dbReference>
<protein>
    <recommendedName>
        <fullName evidence="2">Retrotransposon gag domain-containing protein</fullName>
    </recommendedName>
</protein>
<dbReference type="EMBL" id="CP133619">
    <property type="protein sequence ID" value="WMV42302.1"/>
    <property type="molecule type" value="Genomic_DNA"/>
</dbReference>
<feature type="region of interest" description="Disordered" evidence="1">
    <location>
        <begin position="140"/>
        <end position="162"/>
    </location>
</feature>
<name>A0AAF0ZKI7_SOLVR</name>
<dbReference type="InterPro" id="IPR005162">
    <property type="entry name" value="Retrotrans_gag_dom"/>
</dbReference>
<sequence length="242" mass="27819">MTTQENREVVSPMNPNMGTVATRIRYFTRINPPEFHGSKVDEDPQEFIDEVVLKFGSNNGRKRGLINAGPLNWEKSTGEFLDCFFPFVMREENVLEFINLRKGNMSVKVYSLKFTQLDKYAPTMVADSWEKMSSSNIPTHNFSNENVSNPKLQGSGGNGSSTRTYQRCGLDLSIEEEHITIMDRQVQKLRTKEIASMKARWKHYSVGEATWEIESDMHASYPQLFVASDTLFCFMFEDEYGF</sequence>